<protein>
    <submittedName>
        <fullName evidence="1">Uncharacterized protein</fullName>
    </submittedName>
</protein>
<dbReference type="AlphaFoldDB" id="A0A6N3X5K9"/>
<comment type="caution">
    <text evidence="1">The sequence shown here is derived from an EMBL/GenBank/DDBJ whole genome shotgun (WGS) entry which is preliminary data.</text>
</comment>
<reference evidence="1 2" key="1">
    <citation type="submission" date="2015-01" db="EMBL/GenBank/DDBJ databases">
        <title>Lifestyle Evolution in Cyanobacterial Symbionts of Sponges.</title>
        <authorList>
            <person name="Burgsdorf I."/>
            <person name="Slaby B.M."/>
            <person name="Handley K.M."/>
            <person name="Haber M."/>
            <person name="Blom J."/>
            <person name="Marshall C.W."/>
            <person name="Gilbert J.A."/>
            <person name="Hentschel U."/>
            <person name="Steindler L."/>
        </authorList>
    </citation>
    <scope>NUCLEOTIDE SEQUENCE [LARGE SCALE GENOMIC DNA]</scope>
    <source>
        <strain evidence="1">142</strain>
    </source>
</reference>
<dbReference type="Proteomes" id="UP000035054">
    <property type="component" value="Unassembled WGS sequence"/>
</dbReference>
<sequence>MLVDRGRSHHVAADRSIGRINADAVPVSVVTHVMPLDLPGIQILLSQPVGIGLPLLRDLALFDLFILLSQIPLLGHWHDCGSNDLSTTGFQALNVEVLIDHLDQLFGHA</sequence>
<proteinExistence type="predicted"/>
<evidence type="ECO:0000313" key="1">
    <source>
        <dbReference type="EMBL" id="KKZ14840.1"/>
    </source>
</evidence>
<dbReference type="EMBL" id="JXUO01000120">
    <property type="protein sequence ID" value="KKZ14840.1"/>
    <property type="molecule type" value="Genomic_DNA"/>
</dbReference>
<accession>A0A6N3X5K9</accession>
<evidence type="ECO:0000313" key="2">
    <source>
        <dbReference type="Proteomes" id="UP000035054"/>
    </source>
</evidence>
<gene>
    <name evidence="1" type="ORF">TH68_03695</name>
</gene>
<organism evidence="1 2">
    <name type="scientific">Candidatus Synechococcus spongiarum 142</name>
    <dbReference type="NCBI Taxonomy" id="1608213"/>
    <lineage>
        <taxon>Bacteria</taxon>
        <taxon>Bacillati</taxon>
        <taxon>Cyanobacteriota</taxon>
        <taxon>Cyanophyceae</taxon>
        <taxon>Synechococcales</taxon>
        <taxon>Synechococcaceae</taxon>
        <taxon>Synechococcus</taxon>
    </lineage>
</organism>
<name>A0A6N3X5K9_9SYNE</name>